<evidence type="ECO:0000256" key="15">
    <source>
        <dbReference type="ARBA" id="ARBA00023002"/>
    </source>
</evidence>
<dbReference type="GO" id="GO:0009055">
    <property type="term" value="F:electron transfer activity"/>
    <property type="evidence" value="ECO:0007669"/>
    <property type="project" value="InterPro"/>
</dbReference>
<dbReference type="InterPro" id="IPR008168">
    <property type="entry name" value="Cyt_C_IC"/>
</dbReference>
<reference evidence="25" key="1">
    <citation type="submission" date="2010-05" db="EMBL/GenBank/DDBJ databases">
        <title>Complete sequence of Methylotenera sp. 301.</title>
        <authorList>
            <person name="Lucas S."/>
            <person name="Copeland A."/>
            <person name="Lapidus A."/>
            <person name="Cheng J.-F."/>
            <person name="Bruce D."/>
            <person name="Goodwin L."/>
            <person name="Pitluck S."/>
            <person name="Clum A."/>
            <person name="Land M."/>
            <person name="Hauser L."/>
            <person name="Kyrpides N."/>
            <person name="Ivanova N."/>
            <person name="Chistoservova L."/>
            <person name="Kalyuzhnaya M."/>
            <person name="Woyke T."/>
        </authorList>
    </citation>
    <scope>NUCLEOTIDE SEQUENCE [LARGE SCALE GENOMIC DNA]</scope>
    <source>
        <strain evidence="25">301</strain>
    </source>
</reference>
<dbReference type="InterPro" id="IPR004678">
    <property type="entry name" value="Cyt_c_oxidase_cbb3_su3"/>
</dbReference>
<dbReference type="HOGENOM" id="CLU_047545_2_0_4"/>
<keyword evidence="13 19" id="KW-0249">Electron transport</keyword>
<evidence type="ECO:0000256" key="18">
    <source>
        <dbReference type="ARBA" id="ARBA00023136"/>
    </source>
</evidence>
<name>D7DJS7_METV0</name>
<dbReference type="InterPro" id="IPR009056">
    <property type="entry name" value="Cyt_c-like_dom"/>
</dbReference>
<feature type="binding site" description="axial binding residue" evidence="20">
    <location>
        <position position="148"/>
    </location>
    <ligand>
        <name>heme c</name>
        <dbReference type="ChEBI" id="CHEBI:61717"/>
        <label>1</label>
    </ligand>
    <ligandPart>
        <name>Fe</name>
        <dbReference type="ChEBI" id="CHEBI:18248"/>
    </ligandPart>
</feature>
<evidence type="ECO:0000256" key="13">
    <source>
        <dbReference type="ARBA" id="ARBA00022982"/>
    </source>
</evidence>
<feature type="transmembrane region" description="Helical" evidence="22">
    <location>
        <begin position="6"/>
        <end position="30"/>
    </location>
</feature>
<keyword evidence="7 19" id="KW-0349">Heme</keyword>
<evidence type="ECO:0000256" key="6">
    <source>
        <dbReference type="ARBA" id="ARBA00022519"/>
    </source>
</evidence>
<evidence type="ECO:0000256" key="16">
    <source>
        <dbReference type="ARBA" id="ARBA00023004"/>
    </source>
</evidence>
<dbReference type="Proteomes" id="UP000000383">
    <property type="component" value="Chromosome"/>
</dbReference>
<dbReference type="eggNOG" id="COG2010">
    <property type="taxonomic scope" value="Bacteria"/>
</dbReference>
<dbReference type="RefSeq" id="WP_013148600.1">
    <property type="nucleotide sequence ID" value="NC_014207.1"/>
</dbReference>
<dbReference type="NCBIfam" id="TIGR00782">
    <property type="entry name" value="ccoP"/>
    <property type="match status" value="1"/>
</dbReference>
<keyword evidence="16 19" id="KW-0408">Iron</keyword>
<protein>
    <recommendedName>
        <fullName evidence="19">Cbb3-type cytochrome c oxidase subunit</fullName>
    </recommendedName>
</protein>
<keyword evidence="5 19" id="KW-1003">Cell membrane</keyword>
<dbReference type="InterPro" id="IPR032858">
    <property type="entry name" value="CcoP_N"/>
</dbReference>
<keyword evidence="8 19" id="KW-0679">Respiratory chain</keyword>
<keyword evidence="17 19" id="KW-0406">Ion transport</keyword>
<dbReference type="PANTHER" id="PTHR33751:SF1">
    <property type="entry name" value="CBB3-TYPE CYTOCHROME C OXIDASE SUBUNIT FIXP"/>
    <property type="match status" value="1"/>
</dbReference>
<comment type="subcellular location">
    <subcellularLocation>
        <location evidence="1 19">Cell inner membrane</location>
    </subcellularLocation>
</comment>
<dbReference type="PANTHER" id="PTHR33751">
    <property type="entry name" value="CBB3-TYPE CYTOCHROME C OXIDASE SUBUNIT FIXP"/>
    <property type="match status" value="1"/>
</dbReference>
<evidence type="ECO:0000256" key="12">
    <source>
        <dbReference type="ARBA" id="ARBA00022781"/>
    </source>
</evidence>
<comment type="subunit">
    <text evidence="19">Component of the cbb3-type cytochrome c oxidase.</text>
</comment>
<evidence type="ECO:0000313" key="24">
    <source>
        <dbReference type="EMBL" id="ADI30288.1"/>
    </source>
</evidence>
<accession>D7DJS7</accession>
<dbReference type="AlphaFoldDB" id="D7DJS7"/>
<feature type="binding site" description="covalent" evidence="21">
    <location>
        <position position="233"/>
    </location>
    <ligand>
        <name>heme c</name>
        <dbReference type="ChEBI" id="CHEBI:61717"/>
        <label>2</label>
    </ligand>
</feature>
<evidence type="ECO:0000256" key="19">
    <source>
        <dbReference type="PIRNR" id="PIRNR000006"/>
    </source>
</evidence>
<feature type="binding site" description="covalent" evidence="21">
    <location>
        <position position="144"/>
    </location>
    <ligand>
        <name>heme c</name>
        <dbReference type="ChEBI" id="CHEBI:61717"/>
        <label>1</label>
    </ligand>
</feature>
<organism evidence="24 25">
    <name type="scientific">Methylotenera versatilis (strain 301)</name>
    <dbReference type="NCBI Taxonomy" id="666681"/>
    <lineage>
        <taxon>Bacteria</taxon>
        <taxon>Pseudomonadati</taxon>
        <taxon>Pseudomonadota</taxon>
        <taxon>Betaproteobacteria</taxon>
        <taxon>Nitrosomonadales</taxon>
        <taxon>Methylophilaceae</taxon>
        <taxon>Methylotenera</taxon>
    </lineage>
</organism>
<dbReference type="SUPFAM" id="SSF46626">
    <property type="entry name" value="Cytochrome c"/>
    <property type="match status" value="2"/>
</dbReference>
<keyword evidence="15 19" id="KW-0560">Oxidoreductase</keyword>
<evidence type="ECO:0000256" key="7">
    <source>
        <dbReference type="ARBA" id="ARBA00022617"/>
    </source>
</evidence>
<evidence type="ECO:0000256" key="5">
    <source>
        <dbReference type="ARBA" id="ARBA00022475"/>
    </source>
</evidence>
<comment type="similarity">
    <text evidence="3 19">Belongs to the CcoP / FixP family.</text>
</comment>
<dbReference type="GO" id="GO:0006119">
    <property type="term" value="P:oxidative phosphorylation"/>
    <property type="evidence" value="ECO:0007669"/>
    <property type="project" value="UniProtKB-UniPathway"/>
</dbReference>
<comment type="pathway">
    <text evidence="2 19">Energy metabolism; oxidative phosphorylation.</text>
</comment>
<keyword evidence="11" id="KW-0677">Repeat</keyword>
<evidence type="ECO:0000256" key="22">
    <source>
        <dbReference type="SAM" id="Phobius"/>
    </source>
</evidence>
<dbReference type="Gene3D" id="6.10.280.130">
    <property type="match status" value="1"/>
</dbReference>
<feature type="binding site" description="axial binding residue" evidence="20">
    <location>
        <position position="187"/>
    </location>
    <ligand>
        <name>heme c</name>
        <dbReference type="ChEBI" id="CHEBI:61717"/>
        <label>2</label>
    </ligand>
    <ligandPart>
        <name>Fe</name>
        <dbReference type="ChEBI" id="CHEBI:18248"/>
    </ligandPart>
</feature>
<evidence type="ECO:0000313" key="25">
    <source>
        <dbReference type="Proteomes" id="UP000000383"/>
    </source>
</evidence>
<feature type="binding site" description="covalent" evidence="21">
    <location>
        <position position="147"/>
    </location>
    <ligand>
        <name>heme c</name>
        <dbReference type="ChEBI" id="CHEBI:61717"/>
        <label>1</label>
    </ligand>
</feature>
<evidence type="ECO:0000256" key="14">
    <source>
        <dbReference type="ARBA" id="ARBA00022989"/>
    </source>
</evidence>
<keyword evidence="18 19" id="KW-0472">Membrane</keyword>
<keyword evidence="6 19" id="KW-0997">Cell inner membrane</keyword>
<evidence type="ECO:0000256" key="17">
    <source>
        <dbReference type="ARBA" id="ARBA00023065"/>
    </source>
</evidence>
<evidence type="ECO:0000256" key="3">
    <source>
        <dbReference type="ARBA" id="ARBA00006113"/>
    </source>
</evidence>
<sequence>MSDFTSGFWPVFITVIALGGILFCVIMLLIASRIKVVTSGVDNTSDHVWDGDLREMNNPLPRWWVGMFILTVIFALFYLAAYPGLGSFAGKLGWTATKQYEQEVAAANKALEPMYAKFAVMKTEDLAKNPEARAIGERIFMNNCAQCHGSDAKGSRGFPNLTDKDWLHGGSPAKIEETITGGRIGMMPPMAAAVGTPEDVKNVANYVLSLSGSIYDSGRAGLGKEKFAACAACHGPEGKGNTDIGSANLTDNIWLHGAGEAAIIKRINEGKVNQMPAWKDKFTPAQIHVLAAYVWGFSNNK</sequence>
<dbReference type="Gene3D" id="1.10.760.10">
    <property type="entry name" value="Cytochrome c-like domain"/>
    <property type="match status" value="2"/>
</dbReference>
<dbReference type="OrthoDB" id="5290932at2"/>
<dbReference type="GO" id="GO:0020037">
    <property type="term" value="F:heme binding"/>
    <property type="evidence" value="ECO:0007669"/>
    <property type="project" value="InterPro"/>
</dbReference>
<comment type="function">
    <text evidence="19">C-type cytochrome. Part of the cbb3-type cytochrome c oxidase complex.</text>
</comment>
<keyword evidence="12 19" id="KW-0375">Hydrogen ion transport</keyword>
<feature type="domain" description="Cytochrome c" evidence="23">
    <location>
        <begin position="131"/>
        <end position="211"/>
    </location>
</feature>
<feature type="domain" description="Cytochrome c" evidence="23">
    <location>
        <begin position="218"/>
        <end position="298"/>
    </location>
</feature>
<dbReference type="GO" id="GO:0005886">
    <property type="term" value="C:plasma membrane"/>
    <property type="evidence" value="ECO:0007669"/>
    <property type="project" value="UniProtKB-SubCell"/>
</dbReference>
<proteinExistence type="inferred from homology"/>
<evidence type="ECO:0000256" key="2">
    <source>
        <dbReference type="ARBA" id="ARBA00004673"/>
    </source>
</evidence>
<feature type="binding site" description="axial binding residue" evidence="20">
    <location>
        <position position="275"/>
    </location>
    <ligand>
        <name>heme c</name>
        <dbReference type="ChEBI" id="CHEBI:61717"/>
        <label>1</label>
    </ligand>
    <ligandPart>
        <name>Fe</name>
        <dbReference type="ChEBI" id="CHEBI:18248"/>
    </ligandPart>
</feature>
<dbReference type="PIRSF" id="PIRSF000006">
    <property type="entry name" value="Cbb3-Cox_fixP"/>
    <property type="match status" value="1"/>
</dbReference>
<gene>
    <name evidence="24" type="ordered locus">M301_1916</name>
</gene>
<evidence type="ECO:0000259" key="23">
    <source>
        <dbReference type="PROSITE" id="PS51007"/>
    </source>
</evidence>
<keyword evidence="9 22" id="KW-0812">Transmembrane</keyword>
<evidence type="ECO:0000256" key="9">
    <source>
        <dbReference type="ARBA" id="ARBA00022692"/>
    </source>
</evidence>
<comment type="cofactor">
    <cofactor evidence="19 21">
        <name>heme c</name>
        <dbReference type="ChEBI" id="CHEBI:61717"/>
    </cofactor>
    <text evidence="19 21">Binds 2 heme C groups per subunit.</text>
</comment>
<feature type="binding site" description="covalent" evidence="21">
    <location>
        <position position="230"/>
    </location>
    <ligand>
        <name>heme c</name>
        <dbReference type="ChEBI" id="CHEBI:61717"/>
        <label>2</label>
    </ligand>
</feature>
<dbReference type="GO" id="GO:0016491">
    <property type="term" value="F:oxidoreductase activity"/>
    <property type="evidence" value="ECO:0007669"/>
    <property type="project" value="UniProtKB-KW"/>
</dbReference>
<dbReference type="InterPro" id="IPR036909">
    <property type="entry name" value="Cyt_c-like_dom_sf"/>
</dbReference>
<dbReference type="InterPro" id="IPR038414">
    <property type="entry name" value="CcoP_N_sf"/>
</dbReference>
<dbReference type="UniPathway" id="UPA00705"/>
<dbReference type="GO" id="GO:0005506">
    <property type="term" value="F:iron ion binding"/>
    <property type="evidence" value="ECO:0007669"/>
    <property type="project" value="InterPro"/>
</dbReference>
<feature type="binding site" description="axial binding residue" evidence="20">
    <location>
        <position position="234"/>
    </location>
    <ligand>
        <name>heme c</name>
        <dbReference type="ChEBI" id="CHEBI:61717"/>
        <label>2</label>
    </ligand>
    <ligandPart>
        <name>Fe</name>
        <dbReference type="ChEBI" id="CHEBI:18248"/>
    </ligandPart>
</feature>
<evidence type="ECO:0000256" key="8">
    <source>
        <dbReference type="ARBA" id="ARBA00022660"/>
    </source>
</evidence>
<dbReference type="Pfam" id="PF14715">
    <property type="entry name" value="FixP_N"/>
    <property type="match status" value="1"/>
</dbReference>
<feature type="transmembrane region" description="Helical" evidence="22">
    <location>
        <begin position="63"/>
        <end position="82"/>
    </location>
</feature>
<dbReference type="Pfam" id="PF13442">
    <property type="entry name" value="Cytochrome_CBB3"/>
    <property type="match status" value="2"/>
</dbReference>
<evidence type="ECO:0000256" key="10">
    <source>
        <dbReference type="ARBA" id="ARBA00022723"/>
    </source>
</evidence>
<dbReference type="PROSITE" id="PS51007">
    <property type="entry name" value="CYTC"/>
    <property type="match status" value="2"/>
</dbReference>
<dbReference type="STRING" id="666681.M301_1916"/>
<keyword evidence="10 19" id="KW-0479">Metal-binding</keyword>
<dbReference type="InterPro" id="IPR050597">
    <property type="entry name" value="Cytochrome_c_Oxidase_Subunit"/>
</dbReference>
<reference evidence="24 25" key="2">
    <citation type="journal article" date="2011" name="J. Bacteriol.">
        <title>Genomes of three methylotrophs from a single niche uncover genetic and metabolic divergence of Methylophilaceae.</title>
        <authorList>
            <person name="Lapidus A."/>
            <person name="Clum A."/>
            <person name="Labutti K."/>
            <person name="Kaluzhnaya M.G."/>
            <person name="Lim S."/>
            <person name="Beck D.A."/>
            <person name="Glavina Del Rio T."/>
            <person name="Nolan M."/>
            <person name="Mavromatis K."/>
            <person name="Huntemann M."/>
            <person name="Lucas S."/>
            <person name="Lidstrom M.E."/>
            <person name="Ivanova N."/>
            <person name="Chistoserdova L."/>
        </authorList>
    </citation>
    <scope>NUCLEOTIDE SEQUENCE [LARGE SCALE GENOMIC DNA]</scope>
    <source>
        <strain evidence="24 25">301</strain>
    </source>
</reference>
<keyword evidence="25" id="KW-1185">Reference proteome</keyword>
<keyword evidence="14 22" id="KW-1133">Transmembrane helix</keyword>
<evidence type="ECO:0000256" key="11">
    <source>
        <dbReference type="ARBA" id="ARBA00022737"/>
    </source>
</evidence>
<evidence type="ECO:0000256" key="4">
    <source>
        <dbReference type="ARBA" id="ARBA00022448"/>
    </source>
</evidence>
<evidence type="ECO:0000256" key="20">
    <source>
        <dbReference type="PIRSR" id="PIRSR000006-1"/>
    </source>
</evidence>
<dbReference type="GO" id="GO:1902600">
    <property type="term" value="P:proton transmembrane transport"/>
    <property type="evidence" value="ECO:0007669"/>
    <property type="project" value="UniProtKB-KW"/>
</dbReference>
<dbReference type="PRINTS" id="PR00605">
    <property type="entry name" value="CYTCHROMECIC"/>
</dbReference>
<dbReference type="KEGG" id="meh:M301_1916"/>
<evidence type="ECO:0000256" key="1">
    <source>
        <dbReference type="ARBA" id="ARBA00004533"/>
    </source>
</evidence>
<keyword evidence="4 19" id="KW-0813">Transport</keyword>
<evidence type="ECO:0000256" key="21">
    <source>
        <dbReference type="PIRSR" id="PIRSR000006-2"/>
    </source>
</evidence>
<dbReference type="EMBL" id="CP002056">
    <property type="protein sequence ID" value="ADI30288.1"/>
    <property type="molecule type" value="Genomic_DNA"/>
</dbReference>